<dbReference type="Proteomes" id="UP000515165">
    <property type="component" value="Chromosome 11"/>
</dbReference>
<name>A0A6P9EZM6_ZALCA</name>
<feature type="compositionally biased region" description="Low complexity" evidence="1">
    <location>
        <begin position="118"/>
        <end position="130"/>
    </location>
</feature>
<evidence type="ECO:0000313" key="2">
    <source>
        <dbReference type="Proteomes" id="UP000515165"/>
    </source>
</evidence>
<feature type="compositionally biased region" description="Gly residues" evidence="1">
    <location>
        <begin position="107"/>
        <end position="117"/>
    </location>
</feature>
<reference evidence="3" key="1">
    <citation type="submission" date="2025-08" db="UniProtKB">
        <authorList>
            <consortium name="RefSeq"/>
        </authorList>
    </citation>
    <scope>IDENTIFICATION</scope>
    <source>
        <tissue evidence="3">Blood</tissue>
    </source>
</reference>
<feature type="compositionally biased region" description="Low complexity" evidence="1">
    <location>
        <begin position="1"/>
        <end position="10"/>
    </location>
</feature>
<feature type="compositionally biased region" description="Low complexity" evidence="1">
    <location>
        <begin position="66"/>
        <end position="75"/>
    </location>
</feature>
<gene>
    <name evidence="3" type="primary">LOC118356116</name>
</gene>
<dbReference type="AlphaFoldDB" id="A0A6P9EZM6"/>
<protein>
    <submittedName>
        <fullName evidence="3">Translation initiation factor IF-2-like</fullName>
    </submittedName>
</protein>
<dbReference type="KEGG" id="zca:118356116"/>
<dbReference type="RefSeq" id="XP_035579039.1">
    <property type="nucleotide sequence ID" value="XM_035723146.1"/>
</dbReference>
<sequence length="148" mass="14598">MAPAAAAAAASSDSGLPLARYRGPGLGPHGLPGCSPRCPPRPSEMSEARTRGRSPRCPRWGPPGGPAESAGSSGARRVPGALSRERAVSWSRTPVGRRAGLRRGAEAGAGAGAGGGAARLPGPRAATAVAEGGGGAYQGERLDRSARS</sequence>
<keyword evidence="2" id="KW-1185">Reference proteome</keyword>
<organism evidence="2 3">
    <name type="scientific">Zalophus californianus</name>
    <name type="common">California sealion</name>
    <dbReference type="NCBI Taxonomy" id="9704"/>
    <lineage>
        <taxon>Eukaryota</taxon>
        <taxon>Metazoa</taxon>
        <taxon>Chordata</taxon>
        <taxon>Craniata</taxon>
        <taxon>Vertebrata</taxon>
        <taxon>Euteleostomi</taxon>
        <taxon>Mammalia</taxon>
        <taxon>Eutheria</taxon>
        <taxon>Laurasiatheria</taxon>
        <taxon>Carnivora</taxon>
        <taxon>Caniformia</taxon>
        <taxon>Pinnipedia</taxon>
        <taxon>Otariidae</taxon>
        <taxon>Zalophus</taxon>
    </lineage>
</organism>
<accession>A0A6P9EZM6</accession>
<evidence type="ECO:0000313" key="3">
    <source>
        <dbReference type="RefSeq" id="XP_035579039.1"/>
    </source>
</evidence>
<evidence type="ECO:0000256" key="1">
    <source>
        <dbReference type="SAM" id="MobiDB-lite"/>
    </source>
</evidence>
<feature type="region of interest" description="Disordered" evidence="1">
    <location>
        <begin position="1"/>
        <end position="148"/>
    </location>
</feature>
<dbReference type="GeneID" id="118356116"/>
<proteinExistence type="predicted"/>